<reference evidence="4" key="1">
    <citation type="journal article" date="2014" name="Genome Biol. Evol.">
        <title>Pangenome evidence for extensive interdomain horizontal transfer affecting lineage core and shell genes in uncultured planktonic thaumarchaeota and euryarchaeota.</title>
        <authorList>
            <person name="Deschamps P."/>
            <person name="Zivanovic Y."/>
            <person name="Moreira D."/>
            <person name="Rodriguez-Valera F."/>
            <person name="Lopez-Garcia P."/>
        </authorList>
    </citation>
    <scope>NUCLEOTIDE SEQUENCE</scope>
</reference>
<keyword evidence="2" id="KW-0378">Hydrolase</keyword>
<proteinExistence type="predicted"/>
<keyword evidence="1" id="KW-0540">Nuclease</keyword>
<dbReference type="GO" id="GO:0006303">
    <property type="term" value="P:double-strand break repair via nonhomologous end joining"/>
    <property type="evidence" value="ECO:0007669"/>
    <property type="project" value="TreeGrafter"/>
</dbReference>
<organism evidence="4">
    <name type="scientific">uncultured marine thaumarchaeote KM3_62_E02</name>
    <dbReference type="NCBI Taxonomy" id="1456216"/>
    <lineage>
        <taxon>Archaea</taxon>
        <taxon>Nitrososphaerota</taxon>
        <taxon>environmental samples</taxon>
    </lineage>
</organism>
<sequence>MVDVRLTKNGIRYKNNNTSVHLDPKTIQNDGINFVSHAHIDHLPNGGSGKIIASKETSEIAKIRGFSFDSQSELDDFSLIDSGHILGSKGLLFDDIFYTGDITLRDRGFLKGAKIPKCKTLITECTFGLPEFIFPEIKQVVEQVNEIIADLYSNGIPVLLLGYELGKSQTISQLFDSWEPMYYHDSVKKMNDLHRKFGVPIREEIGYSEAKSSGLLEKKPWVMVAPMMSSKNKFIQEMKQKYGAITIGFSGWAKSKKFGFTRGTDYSIPLSDHCDYNELVQLVKESGAEKVYTIHGFVDEFAQDLVHQGFSAQPLRESSLDEYC</sequence>
<dbReference type="InterPro" id="IPR036866">
    <property type="entry name" value="RibonucZ/Hydroxyglut_hydro"/>
</dbReference>
<dbReference type="Gene3D" id="3.60.15.10">
    <property type="entry name" value="Ribonuclease Z/Hydroxyacylglutathione hydrolase-like"/>
    <property type="match status" value="1"/>
</dbReference>
<dbReference type="PANTHER" id="PTHR23240:SF8">
    <property type="entry name" value="PROTEIN ARTEMIS"/>
    <property type="match status" value="1"/>
</dbReference>
<evidence type="ECO:0000256" key="3">
    <source>
        <dbReference type="ARBA" id="ARBA00022839"/>
    </source>
</evidence>
<evidence type="ECO:0000313" key="4">
    <source>
        <dbReference type="EMBL" id="AIF13456.1"/>
    </source>
</evidence>
<dbReference type="SUPFAM" id="SSF56281">
    <property type="entry name" value="Metallo-hydrolase/oxidoreductase"/>
    <property type="match status" value="1"/>
</dbReference>
<dbReference type="GO" id="GO:0035312">
    <property type="term" value="F:5'-3' DNA exonuclease activity"/>
    <property type="evidence" value="ECO:0007669"/>
    <property type="project" value="TreeGrafter"/>
</dbReference>
<protein>
    <submittedName>
        <fullName evidence="4">Putative exonuclease</fullName>
    </submittedName>
</protein>
<dbReference type="AlphaFoldDB" id="A0A075HAC4"/>
<dbReference type="GO" id="GO:0003684">
    <property type="term" value="F:damaged DNA binding"/>
    <property type="evidence" value="ECO:0007669"/>
    <property type="project" value="TreeGrafter"/>
</dbReference>
<evidence type="ECO:0000256" key="1">
    <source>
        <dbReference type="ARBA" id="ARBA00022722"/>
    </source>
</evidence>
<keyword evidence="3 4" id="KW-0269">Exonuclease</keyword>
<dbReference type="PANTHER" id="PTHR23240">
    <property type="entry name" value="DNA CROSS-LINK REPAIR PROTEIN PSO2/SNM1-RELATED"/>
    <property type="match status" value="1"/>
</dbReference>
<name>A0A075HAC4_9ARCH</name>
<evidence type="ECO:0000256" key="2">
    <source>
        <dbReference type="ARBA" id="ARBA00022801"/>
    </source>
</evidence>
<dbReference type="GO" id="GO:0036297">
    <property type="term" value="P:interstrand cross-link repair"/>
    <property type="evidence" value="ECO:0007669"/>
    <property type="project" value="TreeGrafter"/>
</dbReference>
<accession>A0A075HAC4</accession>
<dbReference type="EMBL" id="KF900974">
    <property type="protein sequence ID" value="AIF13456.1"/>
    <property type="molecule type" value="Genomic_DNA"/>
</dbReference>